<dbReference type="GO" id="GO:0003723">
    <property type="term" value="F:RNA binding"/>
    <property type="evidence" value="ECO:0007669"/>
    <property type="project" value="UniProtKB-UniRule"/>
</dbReference>
<evidence type="ECO:0000259" key="2">
    <source>
        <dbReference type="PROSITE" id="PS50137"/>
    </source>
</evidence>
<dbReference type="CDD" id="cd00048">
    <property type="entry name" value="DSRM_SF"/>
    <property type="match status" value="1"/>
</dbReference>
<evidence type="ECO:0000313" key="3">
    <source>
        <dbReference type="Proteomes" id="UP000504634"/>
    </source>
</evidence>
<name>A0A6J2UEX6_DROLE</name>
<dbReference type="GO" id="GO:0010468">
    <property type="term" value="P:regulation of gene expression"/>
    <property type="evidence" value="ECO:0007669"/>
    <property type="project" value="UniProtKB-ARBA"/>
</dbReference>
<proteinExistence type="predicted"/>
<dbReference type="Pfam" id="PF00035">
    <property type="entry name" value="dsrm"/>
    <property type="match status" value="1"/>
</dbReference>
<accession>A0A6J2UEX6</accession>
<evidence type="ECO:0000256" key="1">
    <source>
        <dbReference type="PROSITE-ProRule" id="PRU00266"/>
    </source>
</evidence>
<dbReference type="RefSeq" id="XP_030387021.1">
    <property type="nucleotide sequence ID" value="XM_030531161.1"/>
</dbReference>
<sequence length="307" mass="34908">MQNSEEAVLEQEPQPELSMIAVPIAIANTENEDSVQQYGSGQTVFKKIFKNRKKASIRIRNKKRRLNRQMRKSIKPKNALQALNEIKNLTQSDFTVNNNVEGGYTASVTVNSNQYEGKGNSKTSAKISACEKAFRDYIISKITSQPKSAPTTPQPKDTSDEEMANVITENAEEECFMINLASYAIFKLYSGWQREGFTVPELPSSTHLDNCQPGEQNAGSMQDLRSQLRFNWETTEPVKLLWGMRPDISNPHYYRSDDNQNVFWRVVIVVDDQEYTALGRSKKIARRNVAITVCNRLFGTHFPKVEI</sequence>
<dbReference type="Gene3D" id="3.30.160.20">
    <property type="match status" value="1"/>
</dbReference>
<dbReference type="PROSITE" id="PS50137">
    <property type="entry name" value="DS_RBD"/>
    <property type="match status" value="1"/>
</dbReference>
<dbReference type="AlphaFoldDB" id="A0A6J2UEX6"/>
<reference evidence="4" key="1">
    <citation type="submission" date="2025-08" db="UniProtKB">
        <authorList>
            <consortium name="RefSeq"/>
        </authorList>
    </citation>
    <scope>IDENTIFICATION</scope>
    <source>
        <strain evidence="4">11010-0011.00</strain>
        <tissue evidence="4">Whole body</tissue>
    </source>
</reference>
<dbReference type="InterPro" id="IPR014720">
    <property type="entry name" value="dsRBD_dom"/>
</dbReference>
<dbReference type="SUPFAM" id="SSF54768">
    <property type="entry name" value="dsRNA-binding domain-like"/>
    <property type="match status" value="2"/>
</dbReference>
<dbReference type="SMART" id="SM00358">
    <property type="entry name" value="DSRM"/>
    <property type="match status" value="1"/>
</dbReference>
<dbReference type="OrthoDB" id="6363432at2759"/>
<gene>
    <name evidence="4" type="primary">LOC115633702</name>
</gene>
<keyword evidence="1" id="KW-0694">RNA-binding</keyword>
<dbReference type="GeneID" id="115633702"/>
<keyword evidence="3" id="KW-1185">Reference proteome</keyword>
<evidence type="ECO:0000313" key="4">
    <source>
        <dbReference type="RefSeq" id="XP_030387021.1"/>
    </source>
</evidence>
<organism evidence="3 4">
    <name type="scientific">Drosophila lebanonensis</name>
    <name type="common">Fruit fly</name>
    <name type="synonym">Scaptodrosophila lebanonensis</name>
    <dbReference type="NCBI Taxonomy" id="7225"/>
    <lineage>
        <taxon>Eukaryota</taxon>
        <taxon>Metazoa</taxon>
        <taxon>Ecdysozoa</taxon>
        <taxon>Arthropoda</taxon>
        <taxon>Hexapoda</taxon>
        <taxon>Insecta</taxon>
        <taxon>Pterygota</taxon>
        <taxon>Neoptera</taxon>
        <taxon>Endopterygota</taxon>
        <taxon>Diptera</taxon>
        <taxon>Brachycera</taxon>
        <taxon>Muscomorpha</taxon>
        <taxon>Ephydroidea</taxon>
        <taxon>Drosophilidae</taxon>
        <taxon>Scaptodrosophila</taxon>
    </lineage>
</organism>
<feature type="domain" description="DRBM" evidence="2">
    <location>
        <begin position="75"/>
        <end position="139"/>
    </location>
</feature>
<protein>
    <submittedName>
        <fullName evidence="4">Uncharacterized protein LOC115633702</fullName>
    </submittedName>
</protein>
<dbReference type="Proteomes" id="UP000504634">
    <property type="component" value="Unplaced"/>
</dbReference>